<dbReference type="NCBIfam" id="TIGR03930">
    <property type="entry name" value="WXG100_ESAT6"/>
    <property type="match status" value="1"/>
</dbReference>
<dbReference type="RefSeq" id="WP_338893185.1">
    <property type="nucleotide sequence ID" value="NZ_CP147846.1"/>
</dbReference>
<dbReference type="InterPro" id="IPR036689">
    <property type="entry name" value="ESAT-6-like_sf"/>
</dbReference>
<dbReference type="Proteomes" id="UP001432000">
    <property type="component" value="Chromosome"/>
</dbReference>
<dbReference type="SUPFAM" id="SSF140453">
    <property type="entry name" value="EsxAB dimer-like"/>
    <property type="match status" value="1"/>
</dbReference>
<sequence length="97" mass="10640">MMNGEIKYNFGAIGDLAGGMTTKWSSLNEKLDEVKTTIQPLVATWQGADSDAYQIKQAEWNAAQAELNGVLQSLIGSVTSGNQRMQEQEALNRSRFS</sequence>
<dbReference type="InterPro" id="IPR010310">
    <property type="entry name" value="T7SS_ESAT-6-like"/>
</dbReference>
<reference evidence="2 3" key="1">
    <citation type="submission" date="2024-03" db="EMBL/GenBank/DDBJ databases">
        <title>Natural products discovery in diverse microorganisms through a two-stage MS feature dereplication strategy.</title>
        <authorList>
            <person name="Zhang R."/>
        </authorList>
    </citation>
    <scope>NUCLEOTIDE SEQUENCE [LARGE SCALE GENOMIC DNA]</scope>
    <source>
        <strain evidence="2 3">18930</strain>
    </source>
</reference>
<proteinExistence type="inferred from homology"/>
<comment type="similarity">
    <text evidence="1">Belongs to the WXG100 family.</text>
</comment>
<keyword evidence="3" id="KW-1185">Reference proteome</keyword>
<accession>A0ABZ2PR70</accession>
<organism evidence="2 3">
    <name type="scientific">Rhodococcus sovatensis</name>
    <dbReference type="NCBI Taxonomy" id="1805840"/>
    <lineage>
        <taxon>Bacteria</taxon>
        <taxon>Bacillati</taxon>
        <taxon>Actinomycetota</taxon>
        <taxon>Actinomycetes</taxon>
        <taxon>Mycobacteriales</taxon>
        <taxon>Nocardiaceae</taxon>
        <taxon>Rhodococcus</taxon>
    </lineage>
</organism>
<dbReference type="Pfam" id="PF06013">
    <property type="entry name" value="WXG100"/>
    <property type="match status" value="1"/>
</dbReference>
<evidence type="ECO:0000313" key="2">
    <source>
        <dbReference type="EMBL" id="WXG71459.1"/>
    </source>
</evidence>
<gene>
    <name evidence="2" type="ORF">WDS16_13795</name>
</gene>
<name>A0ABZ2PR70_9NOCA</name>
<protein>
    <recommendedName>
        <fullName evidence="1">ESAT-6-like protein</fullName>
    </recommendedName>
</protein>
<evidence type="ECO:0000256" key="1">
    <source>
        <dbReference type="RuleBase" id="RU362001"/>
    </source>
</evidence>
<evidence type="ECO:0000313" key="3">
    <source>
        <dbReference type="Proteomes" id="UP001432000"/>
    </source>
</evidence>
<dbReference type="Gene3D" id="1.10.287.1060">
    <property type="entry name" value="ESAT-6-like"/>
    <property type="match status" value="1"/>
</dbReference>
<dbReference type="EMBL" id="CP147846">
    <property type="protein sequence ID" value="WXG71459.1"/>
    <property type="molecule type" value="Genomic_DNA"/>
</dbReference>